<dbReference type="STRING" id="946122.A0A0C2WCD1"/>
<evidence type="ECO:0000313" key="5">
    <source>
        <dbReference type="Proteomes" id="UP000054549"/>
    </source>
</evidence>
<organism evidence="4 5">
    <name type="scientific">Amanita muscaria (strain Koide BX008)</name>
    <dbReference type="NCBI Taxonomy" id="946122"/>
    <lineage>
        <taxon>Eukaryota</taxon>
        <taxon>Fungi</taxon>
        <taxon>Dikarya</taxon>
        <taxon>Basidiomycota</taxon>
        <taxon>Agaricomycotina</taxon>
        <taxon>Agaricomycetes</taxon>
        <taxon>Agaricomycetidae</taxon>
        <taxon>Agaricales</taxon>
        <taxon>Pluteineae</taxon>
        <taxon>Amanitaceae</taxon>
        <taxon>Amanita</taxon>
    </lineage>
</organism>
<dbReference type="Pfam" id="PF26113">
    <property type="entry name" value="GH16_XgeA"/>
    <property type="match status" value="1"/>
</dbReference>
<dbReference type="HOGENOM" id="CLU_016972_2_1_1"/>
<dbReference type="PROSITE" id="PS51762">
    <property type="entry name" value="GH16_2"/>
    <property type="match status" value="1"/>
</dbReference>
<dbReference type="InterPro" id="IPR013320">
    <property type="entry name" value="ConA-like_dom_sf"/>
</dbReference>
<evidence type="ECO:0000259" key="3">
    <source>
        <dbReference type="PROSITE" id="PS51762"/>
    </source>
</evidence>
<name>A0A0C2WCD1_AMAMK</name>
<protein>
    <submittedName>
        <fullName evidence="4">Glycoside hydrolase family 16 protein</fullName>
    </submittedName>
</protein>
<dbReference type="Proteomes" id="UP000054549">
    <property type="component" value="Unassembled WGS sequence"/>
</dbReference>
<dbReference type="PANTHER" id="PTHR10963">
    <property type="entry name" value="GLYCOSYL HYDROLASE-RELATED"/>
    <property type="match status" value="1"/>
</dbReference>
<dbReference type="InParanoid" id="A0A0C2WCD1"/>
<dbReference type="PANTHER" id="PTHR10963:SF24">
    <property type="entry name" value="GLYCOSIDASE C21B10.07-RELATED"/>
    <property type="match status" value="1"/>
</dbReference>
<dbReference type="GO" id="GO:0009251">
    <property type="term" value="P:glucan catabolic process"/>
    <property type="evidence" value="ECO:0007669"/>
    <property type="project" value="TreeGrafter"/>
</dbReference>
<proteinExistence type="predicted"/>
<feature type="chain" id="PRO_5002157919" evidence="2">
    <location>
        <begin position="29"/>
        <end position="401"/>
    </location>
</feature>
<feature type="region of interest" description="Disordered" evidence="1">
    <location>
        <begin position="357"/>
        <end position="376"/>
    </location>
</feature>
<dbReference type="Gene3D" id="2.60.120.200">
    <property type="match status" value="1"/>
</dbReference>
<feature type="signal peptide" evidence="2">
    <location>
        <begin position="1"/>
        <end position="28"/>
    </location>
</feature>
<feature type="domain" description="GH16" evidence="3">
    <location>
        <begin position="24"/>
        <end position="292"/>
    </location>
</feature>
<keyword evidence="4" id="KW-0378">Hydrolase</keyword>
<dbReference type="GO" id="GO:0004553">
    <property type="term" value="F:hydrolase activity, hydrolyzing O-glycosyl compounds"/>
    <property type="evidence" value="ECO:0007669"/>
    <property type="project" value="InterPro"/>
</dbReference>
<dbReference type="SUPFAM" id="SSF49899">
    <property type="entry name" value="Concanavalin A-like lectins/glucanases"/>
    <property type="match status" value="1"/>
</dbReference>
<keyword evidence="2" id="KW-0732">Signal</keyword>
<dbReference type="InterPro" id="IPR000757">
    <property type="entry name" value="Beta-glucanase-like"/>
</dbReference>
<gene>
    <name evidence="4" type="ORF">M378DRAFT_188094</name>
</gene>
<sequence length="401" mass="41818">MTSRYFKPATFLQTIFILALTLGVQVKAAYSPVRSYQGSTFFDKWDFYGDVDNTTWGNVTYLTREAAASTNLAYINSAGNAIMKVDNTTTIAPAALVHRNSIRITSQDTYGTGNIIIIDALHIPYGCSVWPSFWMFGIGPMPQGGEIDVIEAINDMSNNQYALHTAGSCSHVGNNNQTGNTLSTDCSQGSGCTVAENKPNSFGAGFGQAGGGVFATQIDVSGVYFWFWNRPDIPADIKSATSTSTIDPSNWGIPSASYPLACNYSQNFAPQQLVFTTTLCGVWAGVPGIYQATCPGGGSGPDSCATENVIGPGSPKFDNAYWEVAYVKTYIAAGSQPGAPSASGAVASIPSSSSSPLATGSASGSSGSSGSSSPNAGVRMKTGYEMVLGMLTGAVLMGMVL</sequence>
<accession>A0A0C2WCD1</accession>
<evidence type="ECO:0000256" key="2">
    <source>
        <dbReference type="SAM" id="SignalP"/>
    </source>
</evidence>
<dbReference type="AlphaFoldDB" id="A0A0C2WCD1"/>
<dbReference type="EMBL" id="KN818325">
    <property type="protein sequence ID" value="KIL58962.1"/>
    <property type="molecule type" value="Genomic_DNA"/>
</dbReference>
<evidence type="ECO:0000313" key="4">
    <source>
        <dbReference type="EMBL" id="KIL58962.1"/>
    </source>
</evidence>
<keyword evidence="5" id="KW-1185">Reference proteome</keyword>
<reference evidence="4 5" key="1">
    <citation type="submission" date="2014-04" db="EMBL/GenBank/DDBJ databases">
        <title>Evolutionary Origins and Diversification of the Mycorrhizal Mutualists.</title>
        <authorList>
            <consortium name="DOE Joint Genome Institute"/>
            <consortium name="Mycorrhizal Genomics Consortium"/>
            <person name="Kohler A."/>
            <person name="Kuo A."/>
            <person name="Nagy L.G."/>
            <person name="Floudas D."/>
            <person name="Copeland A."/>
            <person name="Barry K.W."/>
            <person name="Cichocki N."/>
            <person name="Veneault-Fourrey C."/>
            <person name="LaButti K."/>
            <person name="Lindquist E.A."/>
            <person name="Lipzen A."/>
            <person name="Lundell T."/>
            <person name="Morin E."/>
            <person name="Murat C."/>
            <person name="Riley R."/>
            <person name="Ohm R."/>
            <person name="Sun H."/>
            <person name="Tunlid A."/>
            <person name="Henrissat B."/>
            <person name="Grigoriev I.V."/>
            <person name="Hibbett D.S."/>
            <person name="Martin F."/>
        </authorList>
    </citation>
    <scope>NUCLEOTIDE SEQUENCE [LARGE SCALE GENOMIC DNA]</scope>
    <source>
        <strain evidence="4 5">Koide BX008</strain>
    </source>
</reference>
<dbReference type="OrthoDB" id="192832at2759"/>
<evidence type="ECO:0000256" key="1">
    <source>
        <dbReference type="SAM" id="MobiDB-lite"/>
    </source>
</evidence>
<dbReference type="InterPro" id="IPR050546">
    <property type="entry name" value="Glycosyl_Hydrlase_16"/>
</dbReference>